<feature type="chain" id="PRO_5003471155" evidence="3">
    <location>
        <begin position="21"/>
        <end position="439"/>
    </location>
</feature>
<keyword evidence="2" id="KW-0812">Transmembrane</keyword>
<feature type="region of interest" description="Disordered" evidence="1">
    <location>
        <begin position="177"/>
        <end position="369"/>
    </location>
</feature>
<keyword evidence="2" id="KW-1133">Transmembrane helix</keyword>
<gene>
    <name evidence="4" type="ORF">PHYSODRAFT_343498</name>
</gene>
<organism evidence="4 5">
    <name type="scientific">Phytophthora sojae (strain P6497)</name>
    <name type="common">Soybean stem and root rot agent</name>
    <name type="synonym">Phytophthora megasperma f. sp. glycines</name>
    <dbReference type="NCBI Taxonomy" id="1094619"/>
    <lineage>
        <taxon>Eukaryota</taxon>
        <taxon>Sar</taxon>
        <taxon>Stramenopiles</taxon>
        <taxon>Oomycota</taxon>
        <taxon>Peronosporomycetes</taxon>
        <taxon>Peronosporales</taxon>
        <taxon>Peronosporaceae</taxon>
        <taxon>Phytophthora</taxon>
    </lineage>
</organism>
<feature type="transmembrane region" description="Helical" evidence="2">
    <location>
        <begin position="372"/>
        <end position="396"/>
    </location>
</feature>
<keyword evidence="2" id="KW-0472">Membrane</keyword>
<dbReference type="EMBL" id="JH159151">
    <property type="protein sequence ID" value="EGZ26960.1"/>
    <property type="molecule type" value="Genomic_DNA"/>
</dbReference>
<evidence type="ECO:0000313" key="4">
    <source>
        <dbReference type="EMBL" id="EGZ26960.1"/>
    </source>
</evidence>
<sequence length="439" mass="44280">MLRVPVFVAVAVALADSAAGSTFKLTAHYSKGSCDGLPTAIQIEDTASCVATKCSGSKTSTICSSDEKYRSGVNNLFGSAPYILREVYSDAGCSKLQSAEAFRADGECVQSSAAGTFVRGLLEANGSVSVQYFTDASCSPVRLNHVDHALKATLGGHSCDSNAVKWYSHSSVRRSLAGADGEPAANSTVAVTTAPTPQEPATTAPGAPTSPPAPTPTPTAAPTPVPTAAPAPTADNPSPVSESSAATASSASTTTTEAAAPSSDNSKEASSVAEESKSGSIEDFSTNSSSEATPTPRPTTKRKSTAAPSTKSPTTGSSSKADSSHSAASEVEVPQAANVSSVSSTADTTGSAVTDDSSSGSNTEQASTGKSFSTLTLVGIAAGVIAVAVVGIAIILRRVRAQTIAQTPVPGAGFLDPYMGQTSPYDPRRHNQQRGEHIL</sequence>
<feature type="region of interest" description="Disordered" evidence="1">
    <location>
        <begin position="410"/>
        <end position="439"/>
    </location>
</feature>
<dbReference type="RefSeq" id="XP_009514235.1">
    <property type="nucleotide sequence ID" value="XM_009515940.1"/>
</dbReference>
<protein>
    <submittedName>
        <fullName evidence="4">Uncharacterized protein</fullName>
    </submittedName>
</protein>
<keyword evidence="5" id="KW-1185">Reference proteome</keyword>
<dbReference type="GeneID" id="20648553"/>
<accession>G4YFH5</accession>
<feature type="compositionally biased region" description="Pro residues" evidence="1">
    <location>
        <begin position="208"/>
        <end position="229"/>
    </location>
</feature>
<dbReference type="SMR" id="G4YFH5"/>
<dbReference type="Proteomes" id="UP000002640">
    <property type="component" value="Unassembled WGS sequence"/>
</dbReference>
<feature type="compositionally biased region" description="Low complexity" evidence="1">
    <location>
        <begin position="230"/>
        <end position="273"/>
    </location>
</feature>
<evidence type="ECO:0000256" key="3">
    <source>
        <dbReference type="SAM" id="SignalP"/>
    </source>
</evidence>
<name>G4YFH5_PHYSP</name>
<feature type="compositionally biased region" description="Low complexity" evidence="1">
    <location>
        <begin position="183"/>
        <end position="207"/>
    </location>
</feature>
<dbReference type="STRING" id="1094619.G4YFH5"/>
<proteinExistence type="predicted"/>
<evidence type="ECO:0000256" key="2">
    <source>
        <dbReference type="SAM" id="Phobius"/>
    </source>
</evidence>
<evidence type="ECO:0000256" key="1">
    <source>
        <dbReference type="SAM" id="MobiDB-lite"/>
    </source>
</evidence>
<feature type="compositionally biased region" description="Low complexity" evidence="1">
    <location>
        <begin position="305"/>
        <end position="329"/>
    </location>
</feature>
<dbReference type="AlphaFoldDB" id="G4YFH5"/>
<feature type="signal peptide" evidence="3">
    <location>
        <begin position="1"/>
        <end position="20"/>
    </location>
</feature>
<reference evidence="4 5" key="1">
    <citation type="journal article" date="2006" name="Science">
        <title>Phytophthora genome sequences uncover evolutionary origins and mechanisms of pathogenesis.</title>
        <authorList>
            <person name="Tyler B.M."/>
            <person name="Tripathy S."/>
            <person name="Zhang X."/>
            <person name="Dehal P."/>
            <person name="Jiang R.H."/>
            <person name="Aerts A."/>
            <person name="Arredondo F.D."/>
            <person name="Baxter L."/>
            <person name="Bensasson D."/>
            <person name="Beynon J.L."/>
            <person name="Chapman J."/>
            <person name="Damasceno C.M."/>
            <person name="Dorrance A.E."/>
            <person name="Dou D."/>
            <person name="Dickerman A.W."/>
            <person name="Dubchak I.L."/>
            <person name="Garbelotto M."/>
            <person name="Gijzen M."/>
            <person name="Gordon S.G."/>
            <person name="Govers F."/>
            <person name="Grunwald N.J."/>
            <person name="Huang W."/>
            <person name="Ivors K.L."/>
            <person name="Jones R.W."/>
            <person name="Kamoun S."/>
            <person name="Krampis K."/>
            <person name="Lamour K.H."/>
            <person name="Lee M.K."/>
            <person name="McDonald W.H."/>
            <person name="Medina M."/>
            <person name="Meijer H.J."/>
            <person name="Nordberg E.K."/>
            <person name="Maclean D.J."/>
            <person name="Ospina-Giraldo M.D."/>
            <person name="Morris P.F."/>
            <person name="Phuntumart V."/>
            <person name="Putnam N.H."/>
            <person name="Rash S."/>
            <person name="Rose J.K."/>
            <person name="Sakihama Y."/>
            <person name="Salamov A.A."/>
            <person name="Savidor A."/>
            <person name="Scheuring C.F."/>
            <person name="Smith B.M."/>
            <person name="Sobral B.W."/>
            <person name="Terry A."/>
            <person name="Torto-Alalibo T.A."/>
            <person name="Win J."/>
            <person name="Xu Z."/>
            <person name="Zhang H."/>
            <person name="Grigoriev I.V."/>
            <person name="Rokhsar D.S."/>
            <person name="Boore J.L."/>
        </authorList>
    </citation>
    <scope>NUCLEOTIDE SEQUENCE [LARGE SCALE GENOMIC DNA]</scope>
    <source>
        <strain evidence="4 5">P6497</strain>
    </source>
</reference>
<feature type="compositionally biased region" description="Polar residues" evidence="1">
    <location>
        <begin position="337"/>
        <end position="369"/>
    </location>
</feature>
<feature type="compositionally biased region" description="Polar residues" evidence="1">
    <location>
        <begin position="283"/>
        <end position="292"/>
    </location>
</feature>
<dbReference type="KEGG" id="psoj:PHYSODRAFT_343498"/>
<dbReference type="InParanoid" id="G4YFH5"/>
<keyword evidence="3" id="KW-0732">Signal</keyword>
<evidence type="ECO:0000313" key="5">
    <source>
        <dbReference type="Proteomes" id="UP000002640"/>
    </source>
</evidence>
<feature type="compositionally biased region" description="Basic and acidic residues" evidence="1">
    <location>
        <begin position="426"/>
        <end position="439"/>
    </location>
</feature>